<proteinExistence type="predicted"/>
<dbReference type="Proteomes" id="UP000028511">
    <property type="component" value="Unassembled WGS sequence"/>
</dbReference>
<evidence type="ECO:0000313" key="2">
    <source>
        <dbReference type="Proteomes" id="UP000028511"/>
    </source>
</evidence>
<accession>A0A077NG54</accession>
<gene>
    <name evidence="1" type="ORF">XBP1_2810024</name>
</gene>
<organism evidence="1 2">
    <name type="scientific">Xenorhabdus bovienii str. puntauvense</name>
    <dbReference type="NCBI Taxonomy" id="1398201"/>
    <lineage>
        <taxon>Bacteria</taxon>
        <taxon>Pseudomonadati</taxon>
        <taxon>Pseudomonadota</taxon>
        <taxon>Gammaproteobacteria</taxon>
        <taxon>Enterobacterales</taxon>
        <taxon>Morganellaceae</taxon>
        <taxon>Xenorhabdus</taxon>
    </lineage>
</organism>
<name>A0A077NG54_XENBV</name>
<comment type="caution">
    <text evidence="1">The sequence shown here is derived from an EMBL/GenBank/DDBJ whole genome shotgun (WGS) entry which is preliminary data.</text>
</comment>
<dbReference type="EMBL" id="CBSW010000203">
    <property type="protein sequence ID" value="CDG97754.1"/>
    <property type="molecule type" value="Genomic_DNA"/>
</dbReference>
<protein>
    <submittedName>
        <fullName evidence="1">Uncharacterized protein</fullName>
    </submittedName>
</protein>
<reference evidence="1" key="1">
    <citation type="submission" date="2013-07" db="EMBL/GenBank/DDBJ databases">
        <title>Sub-species coevolution in mutualistic symbiosis.</title>
        <authorList>
            <person name="Murfin K."/>
            <person name="Klassen J."/>
            <person name="Lee M."/>
            <person name="Forst S."/>
            <person name="Stock P."/>
            <person name="Goodrich-Blair H."/>
        </authorList>
    </citation>
    <scope>NUCLEOTIDE SEQUENCE [LARGE SCALE GENOMIC DNA]</scope>
    <source>
        <strain evidence="1">Puntauvense</strain>
    </source>
</reference>
<sequence>MNDLHLFYYLVISEEISTILLGVYNLPLDVISMTVLIIPDTEVLFDNFNLFF</sequence>
<evidence type="ECO:0000313" key="1">
    <source>
        <dbReference type="EMBL" id="CDG97754.1"/>
    </source>
</evidence>
<dbReference type="HOGENOM" id="CLU_3159462_0_0_6"/>
<dbReference type="AlphaFoldDB" id="A0A077NG54"/>